<dbReference type="GO" id="GO:0003700">
    <property type="term" value="F:DNA-binding transcription factor activity"/>
    <property type="evidence" value="ECO:0007669"/>
    <property type="project" value="InterPro"/>
</dbReference>
<feature type="domain" description="HTH lysR-type" evidence="5">
    <location>
        <begin position="6"/>
        <end position="63"/>
    </location>
</feature>
<keyword evidence="2" id="KW-0805">Transcription regulation</keyword>
<dbReference type="AlphaFoldDB" id="A0A418VZ47"/>
<dbReference type="SUPFAM" id="SSF46785">
    <property type="entry name" value="Winged helix' DNA-binding domain"/>
    <property type="match status" value="1"/>
</dbReference>
<dbReference type="EMBL" id="QYUL01000002">
    <property type="protein sequence ID" value="RJF82431.1"/>
    <property type="molecule type" value="Genomic_DNA"/>
</dbReference>
<proteinExistence type="inferred from homology"/>
<evidence type="ECO:0000259" key="5">
    <source>
        <dbReference type="PROSITE" id="PS50931"/>
    </source>
</evidence>
<dbReference type="NCBIfam" id="NF008352">
    <property type="entry name" value="PRK11139.1"/>
    <property type="match status" value="1"/>
</dbReference>
<dbReference type="PRINTS" id="PR00039">
    <property type="entry name" value="HTHLYSR"/>
</dbReference>
<dbReference type="Gene3D" id="3.40.190.10">
    <property type="entry name" value="Periplasmic binding protein-like II"/>
    <property type="match status" value="2"/>
</dbReference>
<keyword evidence="3" id="KW-0238">DNA-binding</keyword>
<dbReference type="SUPFAM" id="SSF53850">
    <property type="entry name" value="Periplasmic binding protein-like II"/>
    <property type="match status" value="1"/>
</dbReference>
<comment type="caution">
    <text evidence="6">The sequence shown here is derived from an EMBL/GenBank/DDBJ whole genome shotgun (WGS) entry which is preliminary data.</text>
</comment>
<evidence type="ECO:0000313" key="7">
    <source>
        <dbReference type="Proteomes" id="UP000283458"/>
    </source>
</evidence>
<dbReference type="InterPro" id="IPR036388">
    <property type="entry name" value="WH-like_DNA-bd_sf"/>
</dbReference>
<dbReference type="InterPro" id="IPR036390">
    <property type="entry name" value="WH_DNA-bd_sf"/>
</dbReference>
<dbReference type="Pfam" id="PF03466">
    <property type="entry name" value="LysR_substrate"/>
    <property type="match status" value="1"/>
</dbReference>
<sequence length="300" mass="32016">MAYKLPPLSTLRVFEAAARLLSFKEAADELLLTPSAVSRSVQALEDWLGTPLFVRGLRAVALTEAGVAYAPQVRAALDGLARATAAVPGRRAHGALSISAAPTFGLRWLMPRLRRFKARHPGIAITLDTSRRPVDFPRDGVDLAIRMGTGPWPGLEALHLATESLIPVCAPALAASIARPEDLAGQPLLHVTQVSQEWAHWAAARGVAGLDVSSGLRFDTIQYAANAAIEGLGVAMGRHPVVDSDLESGALVAVLGPAVPSSTAYWLVCAPESLERADVRAFRDWIRRELADDGRDLHPS</sequence>
<evidence type="ECO:0000313" key="6">
    <source>
        <dbReference type="EMBL" id="RJF82431.1"/>
    </source>
</evidence>
<keyword evidence="4" id="KW-0804">Transcription</keyword>
<evidence type="ECO:0000256" key="3">
    <source>
        <dbReference type="ARBA" id="ARBA00023125"/>
    </source>
</evidence>
<dbReference type="FunFam" id="3.40.190.10:FF:000017">
    <property type="entry name" value="Glycine cleavage system transcriptional activator"/>
    <property type="match status" value="1"/>
</dbReference>
<accession>A0A418VZ47</accession>
<dbReference type="Gene3D" id="1.10.10.10">
    <property type="entry name" value="Winged helix-like DNA-binding domain superfamily/Winged helix DNA-binding domain"/>
    <property type="match status" value="1"/>
</dbReference>
<reference evidence="6 7" key="1">
    <citation type="submission" date="2018-09" db="EMBL/GenBank/DDBJ databases">
        <authorList>
            <person name="Zhu H."/>
        </authorList>
    </citation>
    <scope>NUCLEOTIDE SEQUENCE [LARGE SCALE GENOMIC DNA]</scope>
    <source>
        <strain evidence="6 7">K2W22B-5</strain>
    </source>
</reference>
<organism evidence="6 7">
    <name type="scientific">Azospirillum cavernae</name>
    <dbReference type="NCBI Taxonomy" id="2320860"/>
    <lineage>
        <taxon>Bacteria</taxon>
        <taxon>Pseudomonadati</taxon>
        <taxon>Pseudomonadota</taxon>
        <taxon>Alphaproteobacteria</taxon>
        <taxon>Rhodospirillales</taxon>
        <taxon>Azospirillaceae</taxon>
        <taxon>Azospirillum</taxon>
    </lineage>
</organism>
<evidence type="ECO:0000256" key="4">
    <source>
        <dbReference type="ARBA" id="ARBA00023163"/>
    </source>
</evidence>
<evidence type="ECO:0000256" key="2">
    <source>
        <dbReference type="ARBA" id="ARBA00023015"/>
    </source>
</evidence>
<dbReference type="PANTHER" id="PTHR30537">
    <property type="entry name" value="HTH-TYPE TRANSCRIPTIONAL REGULATOR"/>
    <property type="match status" value="1"/>
</dbReference>
<evidence type="ECO:0000256" key="1">
    <source>
        <dbReference type="ARBA" id="ARBA00009437"/>
    </source>
</evidence>
<dbReference type="GO" id="GO:0006351">
    <property type="term" value="P:DNA-templated transcription"/>
    <property type="evidence" value="ECO:0007669"/>
    <property type="project" value="TreeGrafter"/>
</dbReference>
<dbReference type="Pfam" id="PF00126">
    <property type="entry name" value="HTH_1"/>
    <property type="match status" value="1"/>
</dbReference>
<dbReference type="InterPro" id="IPR005119">
    <property type="entry name" value="LysR_subst-bd"/>
</dbReference>
<dbReference type="InterPro" id="IPR058163">
    <property type="entry name" value="LysR-type_TF_proteobact-type"/>
</dbReference>
<name>A0A418VZ47_9PROT</name>
<dbReference type="OrthoDB" id="9794694at2"/>
<dbReference type="Proteomes" id="UP000283458">
    <property type="component" value="Unassembled WGS sequence"/>
</dbReference>
<dbReference type="PANTHER" id="PTHR30537:SF74">
    <property type="entry name" value="HTH-TYPE TRANSCRIPTIONAL REGULATOR TRPI"/>
    <property type="match status" value="1"/>
</dbReference>
<dbReference type="GO" id="GO:0043565">
    <property type="term" value="F:sequence-specific DNA binding"/>
    <property type="evidence" value="ECO:0007669"/>
    <property type="project" value="TreeGrafter"/>
</dbReference>
<gene>
    <name evidence="6" type="primary">gcvA</name>
    <name evidence="6" type="ORF">D3877_16690</name>
</gene>
<keyword evidence="7" id="KW-1185">Reference proteome</keyword>
<comment type="similarity">
    <text evidence="1">Belongs to the LysR transcriptional regulatory family.</text>
</comment>
<dbReference type="CDD" id="cd08432">
    <property type="entry name" value="PBP2_GcdR_TrpI_HvrB_AmpR_like"/>
    <property type="match status" value="1"/>
</dbReference>
<dbReference type="InterPro" id="IPR000847">
    <property type="entry name" value="LysR_HTH_N"/>
</dbReference>
<protein>
    <submittedName>
        <fullName evidence="6">Transcriptional regulator GcvA</fullName>
    </submittedName>
</protein>
<dbReference type="FunFam" id="1.10.10.10:FF:000001">
    <property type="entry name" value="LysR family transcriptional regulator"/>
    <property type="match status" value="1"/>
</dbReference>
<dbReference type="PROSITE" id="PS50931">
    <property type="entry name" value="HTH_LYSR"/>
    <property type="match status" value="1"/>
</dbReference>